<name>A0AAJ1EST7_MEDGN</name>
<evidence type="ECO:0000313" key="3">
    <source>
        <dbReference type="Proteomes" id="UP001297422"/>
    </source>
</evidence>
<protein>
    <submittedName>
        <fullName evidence="2">Gamma-glutamyl-phosphate reductase</fullName>
        <ecNumber evidence="2">1.2.1.41</ecNumber>
    </submittedName>
</protein>
<proteinExistence type="predicted"/>
<organism evidence="2 3">
    <name type="scientific">Mediterraneibacter gnavus</name>
    <name type="common">Ruminococcus gnavus</name>
    <dbReference type="NCBI Taxonomy" id="33038"/>
    <lineage>
        <taxon>Bacteria</taxon>
        <taxon>Bacillati</taxon>
        <taxon>Bacillota</taxon>
        <taxon>Clostridia</taxon>
        <taxon>Lachnospirales</taxon>
        <taxon>Lachnospiraceae</taxon>
        <taxon>Mediterraneibacter</taxon>
    </lineage>
</organism>
<feature type="non-terminal residue" evidence="2">
    <location>
        <position position="1"/>
    </location>
</feature>
<dbReference type="EMBL" id="JAJBNC010000587">
    <property type="protein sequence ID" value="MCB5496266.1"/>
    <property type="molecule type" value="Genomic_DNA"/>
</dbReference>
<reference evidence="2" key="1">
    <citation type="submission" date="2021-10" db="EMBL/GenBank/DDBJ databases">
        <title>Collection of gut derived symbiotic bacterial strains cultured from healthy donors.</title>
        <authorList>
            <person name="Lin H."/>
            <person name="Littmann E."/>
            <person name="Claire K."/>
            <person name="Pamer E."/>
        </authorList>
    </citation>
    <scope>NUCLEOTIDE SEQUENCE</scope>
    <source>
        <strain evidence="2">MSK.23.4</strain>
    </source>
</reference>
<evidence type="ECO:0000256" key="1">
    <source>
        <dbReference type="ARBA" id="ARBA00023002"/>
    </source>
</evidence>
<dbReference type="Gene3D" id="3.40.605.10">
    <property type="entry name" value="Aldehyde Dehydrogenase, Chain A, domain 1"/>
    <property type="match status" value="1"/>
</dbReference>
<keyword evidence="1 2" id="KW-0560">Oxidoreductase</keyword>
<accession>A0AAJ1EST7</accession>
<dbReference type="InterPro" id="IPR016162">
    <property type="entry name" value="Ald_DH_N"/>
</dbReference>
<dbReference type="SUPFAM" id="SSF53720">
    <property type="entry name" value="ALDH-like"/>
    <property type="match status" value="1"/>
</dbReference>
<sequence length="71" mass="7666">GSDADFSNRILVEIIRNTLLDVAHLSPYLVALLPAGHDSADALLHARGYVDLIIPRGGKGLIDYVRQNATI</sequence>
<evidence type="ECO:0000313" key="2">
    <source>
        <dbReference type="EMBL" id="MCB5496266.1"/>
    </source>
</evidence>
<gene>
    <name evidence="2" type="primary">proA</name>
    <name evidence="2" type="ORF">LIQ10_21545</name>
</gene>
<dbReference type="InterPro" id="IPR016161">
    <property type="entry name" value="Ald_DH/histidinol_DH"/>
</dbReference>
<dbReference type="GO" id="GO:0004350">
    <property type="term" value="F:glutamate-5-semialdehyde dehydrogenase activity"/>
    <property type="evidence" value="ECO:0007669"/>
    <property type="project" value="UniProtKB-EC"/>
</dbReference>
<feature type="non-terminal residue" evidence="2">
    <location>
        <position position="71"/>
    </location>
</feature>
<dbReference type="Proteomes" id="UP001297422">
    <property type="component" value="Unassembled WGS sequence"/>
</dbReference>
<dbReference type="EC" id="1.2.1.41" evidence="2"/>
<comment type="caution">
    <text evidence="2">The sequence shown here is derived from an EMBL/GenBank/DDBJ whole genome shotgun (WGS) entry which is preliminary data.</text>
</comment>
<dbReference type="AlphaFoldDB" id="A0AAJ1EST7"/>